<feature type="chain" id="PRO_5009312416" evidence="2">
    <location>
        <begin position="25"/>
        <end position="102"/>
    </location>
</feature>
<dbReference type="AlphaFoldDB" id="A0A1I7YNZ6"/>
<protein>
    <submittedName>
        <fullName evidence="4">Secreted protein</fullName>
    </submittedName>
</protein>
<evidence type="ECO:0000256" key="1">
    <source>
        <dbReference type="SAM" id="Phobius"/>
    </source>
</evidence>
<name>A0A1I7YNZ6_9BILA</name>
<reference evidence="4" key="1">
    <citation type="submission" date="2016-11" db="UniProtKB">
        <authorList>
            <consortium name="WormBaseParasite"/>
        </authorList>
    </citation>
    <scope>IDENTIFICATION</scope>
</reference>
<evidence type="ECO:0000313" key="4">
    <source>
        <dbReference type="WBParaSite" id="L893_g18234.t1"/>
    </source>
</evidence>
<evidence type="ECO:0000256" key="2">
    <source>
        <dbReference type="SAM" id="SignalP"/>
    </source>
</evidence>
<keyword evidence="2" id="KW-0732">Signal</keyword>
<organism evidence="3 4">
    <name type="scientific">Steinernema glaseri</name>
    <dbReference type="NCBI Taxonomy" id="37863"/>
    <lineage>
        <taxon>Eukaryota</taxon>
        <taxon>Metazoa</taxon>
        <taxon>Ecdysozoa</taxon>
        <taxon>Nematoda</taxon>
        <taxon>Chromadorea</taxon>
        <taxon>Rhabditida</taxon>
        <taxon>Tylenchina</taxon>
        <taxon>Panagrolaimomorpha</taxon>
        <taxon>Strongyloidoidea</taxon>
        <taxon>Steinernematidae</taxon>
        <taxon>Steinernema</taxon>
    </lineage>
</organism>
<keyword evidence="3" id="KW-1185">Reference proteome</keyword>
<dbReference type="Proteomes" id="UP000095287">
    <property type="component" value="Unplaced"/>
</dbReference>
<keyword evidence="1" id="KW-0812">Transmembrane</keyword>
<accession>A0A1I7YNZ6</accession>
<keyword evidence="1" id="KW-1133">Transmembrane helix</keyword>
<evidence type="ECO:0000313" key="3">
    <source>
        <dbReference type="Proteomes" id="UP000095287"/>
    </source>
</evidence>
<keyword evidence="1" id="KW-0472">Membrane</keyword>
<sequence>MLSCCCHQCCRKCVLLLFAAFSTAAPLEGSADYLPADEDSRDNDPYTEGRPLFLAIVLTLSAVLLVCIPSIIVVTVVCSCHCCMFGRYLFYGPYAYHGRPWY</sequence>
<dbReference type="WBParaSite" id="L893_g18234.t1">
    <property type="protein sequence ID" value="L893_g18234.t1"/>
    <property type="gene ID" value="L893_g18234"/>
</dbReference>
<feature type="transmembrane region" description="Helical" evidence="1">
    <location>
        <begin position="53"/>
        <end position="78"/>
    </location>
</feature>
<feature type="signal peptide" evidence="2">
    <location>
        <begin position="1"/>
        <end position="24"/>
    </location>
</feature>
<proteinExistence type="predicted"/>